<dbReference type="InParanoid" id="A0A1B4XI63"/>
<name>A0A1B4XI63_9GAMM</name>
<proteinExistence type="predicted"/>
<keyword evidence="1" id="KW-1133">Transmembrane helix</keyword>
<accession>A0A1B4XI63</accession>
<dbReference type="RefSeq" id="WP_197702609.1">
    <property type="nucleotide sequence ID" value="NZ_AP014879.1"/>
</dbReference>
<evidence type="ECO:0000313" key="3">
    <source>
        <dbReference type="Proteomes" id="UP000243180"/>
    </source>
</evidence>
<evidence type="ECO:0000256" key="1">
    <source>
        <dbReference type="SAM" id="Phobius"/>
    </source>
</evidence>
<organism evidence="2 3">
    <name type="scientific">Sulfuricaulis limicola</name>
    <dbReference type="NCBI Taxonomy" id="1620215"/>
    <lineage>
        <taxon>Bacteria</taxon>
        <taxon>Pseudomonadati</taxon>
        <taxon>Pseudomonadota</taxon>
        <taxon>Gammaproteobacteria</taxon>
        <taxon>Acidiferrobacterales</taxon>
        <taxon>Acidiferrobacteraceae</taxon>
        <taxon>Sulfuricaulis</taxon>
    </lineage>
</organism>
<evidence type="ECO:0000313" key="2">
    <source>
        <dbReference type="EMBL" id="BAV34488.1"/>
    </source>
</evidence>
<keyword evidence="3" id="KW-1185">Reference proteome</keyword>
<sequence>MLTLIVILKALAEIAGLALLGQGVLYLLAGAGREQNVFYRTIKVVTSPVVRATRFITPRFVADMHVPFVAFFLVAGIWVALTVEKLVQCNSQPEHPACQVLKQDTGSSNPGPPPGP</sequence>
<dbReference type="EMBL" id="AP014879">
    <property type="protein sequence ID" value="BAV34488.1"/>
    <property type="molecule type" value="Genomic_DNA"/>
</dbReference>
<feature type="transmembrane region" description="Helical" evidence="1">
    <location>
        <begin position="60"/>
        <end position="81"/>
    </location>
</feature>
<keyword evidence="1" id="KW-0472">Membrane</keyword>
<protein>
    <submittedName>
        <fullName evidence="2">Uncharacterized protein</fullName>
    </submittedName>
</protein>
<dbReference type="Proteomes" id="UP000243180">
    <property type="component" value="Chromosome"/>
</dbReference>
<reference evidence="2 3" key="1">
    <citation type="submission" date="2015-05" db="EMBL/GenBank/DDBJ databases">
        <title>Complete genome sequence of a sulfur-oxidizing gammaproteobacterium strain HA5.</title>
        <authorList>
            <person name="Miura A."/>
            <person name="Kojima H."/>
            <person name="Fukui M."/>
        </authorList>
    </citation>
    <scope>NUCLEOTIDE SEQUENCE [LARGE SCALE GENOMIC DNA]</scope>
    <source>
        <strain evidence="2 3">HA5</strain>
    </source>
</reference>
<dbReference type="KEGG" id="slim:SCL_2199"/>
<gene>
    <name evidence="2" type="ORF">SCL_2199</name>
</gene>
<feature type="transmembrane region" description="Helical" evidence="1">
    <location>
        <begin position="6"/>
        <end position="29"/>
    </location>
</feature>
<dbReference type="AlphaFoldDB" id="A0A1B4XI63"/>
<keyword evidence="1" id="KW-0812">Transmembrane</keyword>